<dbReference type="InterPro" id="IPR050890">
    <property type="entry name" value="PTS_EIIA_component"/>
</dbReference>
<evidence type="ECO:0000256" key="1">
    <source>
        <dbReference type="ARBA" id="ARBA00004496"/>
    </source>
</evidence>
<evidence type="ECO:0000256" key="2">
    <source>
        <dbReference type="ARBA" id="ARBA00022448"/>
    </source>
</evidence>
<evidence type="ECO:0000259" key="7">
    <source>
        <dbReference type="PROSITE" id="PS51093"/>
    </source>
</evidence>
<dbReference type="SUPFAM" id="SSF51261">
    <property type="entry name" value="Duplicated hybrid motif"/>
    <property type="match status" value="1"/>
</dbReference>
<evidence type="ECO:0000313" key="8">
    <source>
        <dbReference type="EMBL" id="QNM15698.1"/>
    </source>
</evidence>
<feature type="domain" description="PTS EIIA type-1" evidence="7">
    <location>
        <begin position="34"/>
        <end position="136"/>
    </location>
</feature>
<dbReference type="GO" id="GO:0009401">
    <property type="term" value="P:phosphoenolpyruvate-dependent sugar phosphotransferase system"/>
    <property type="evidence" value="ECO:0007669"/>
    <property type="project" value="UniProtKB-KW"/>
</dbReference>
<dbReference type="PROSITE" id="PS51093">
    <property type="entry name" value="PTS_EIIA_TYPE_1"/>
    <property type="match status" value="1"/>
</dbReference>
<dbReference type="Proteomes" id="UP000515913">
    <property type="component" value="Chromosome"/>
</dbReference>
<keyword evidence="2" id="KW-0813">Transport</keyword>
<dbReference type="Pfam" id="PF00358">
    <property type="entry name" value="PTS_EIIA_1"/>
    <property type="match status" value="1"/>
</dbReference>
<sequence>MGFFDFLKKKKDEDWFNVYSPLNGRVIDLSDVPDEAFAQRMVGDGCAMDPTEGAIYAPVDGECDIFETNHAVSFETPNGLEMIVHFGMDTVALKGEGFKRVSTSNEVKVGDKLVEYDLNLIKSKVPSVKTPIIINNMDAVEKIDVVAMGQEVKVGDIIMKVLLKK</sequence>
<dbReference type="RefSeq" id="WP_101474989.1">
    <property type="nucleotide sequence ID" value="NZ_CP060637.1"/>
</dbReference>
<keyword evidence="3 8" id="KW-0762">Sugar transport</keyword>
<gene>
    <name evidence="8" type="ORF">H9Q81_02335</name>
</gene>
<dbReference type="PROSITE" id="PS00371">
    <property type="entry name" value="PTS_EIIA_TYPE_1_HIS"/>
    <property type="match status" value="1"/>
</dbReference>
<dbReference type="FunFam" id="2.70.70.10:FF:000001">
    <property type="entry name" value="PTS system glucose-specific IIA component"/>
    <property type="match status" value="1"/>
</dbReference>
<dbReference type="InterPro" id="IPR011055">
    <property type="entry name" value="Dup_hybrid_motif"/>
</dbReference>
<dbReference type="NCBIfam" id="TIGR00830">
    <property type="entry name" value="PTBA"/>
    <property type="match status" value="1"/>
</dbReference>
<dbReference type="GO" id="GO:0005737">
    <property type="term" value="C:cytoplasm"/>
    <property type="evidence" value="ECO:0007669"/>
    <property type="project" value="UniProtKB-SubCell"/>
</dbReference>
<dbReference type="PANTHER" id="PTHR45008">
    <property type="entry name" value="PTS SYSTEM GLUCOSE-SPECIFIC EIIA COMPONENT"/>
    <property type="match status" value="1"/>
</dbReference>
<dbReference type="KEGG" id="fho:H9Q81_02335"/>
<dbReference type="PANTHER" id="PTHR45008:SF1">
    <property type="entry name" value="PTS SYSTEM GLUCOSE-SPECIFIC EIIA COMPONENT"/>
    <property type="match status" value="1"/>
</dbReference>
<evidence type="ECO:0000256" key="6">
    <source>
        <dbReference type="ARBA" id="ARBA00022777"/>
    </source>
</evidence>
<name>A0A7G9GY16_9FUSO</name>
<dbReference type="Gene3D" id="2.70.70.10">
    <property type="entry name" value="Glucose Permease (Domain IIA)"/>
    <property type="match status" value="1"/>
</dbReference>
<dbReference type="EMBL" id="CP060637">
    <property type="protein sequence ID" value="QNM15698.1"/>
    <property type="molecule type" value="Genomic_DNA"/>
</dbReference>
<comment type="subcellular location">
    <subcellularLocation>
        <location evidence="1">Cytoplasm</location>
    </subcellularLocation>
</comment>
<keyword evidence="4" id="KW-0808">Transferase</keyword>
<keyword evidence="9" id="KW-1185">Reference proteome</keyword>
<organism evidence="8 9">
    <name type="scientific">Fusobacterium hominis</name>
    <dbReference type="NCBI Taxonomy" id="2764326"/>
    <lineage>
        <taxon>Bacteria</taxon>
        <taxon>Fusobacteriati</taxon>
        <taxon>Fusobacteriota</taxon>
        <taxon>Fusobacteriia</taxon>
        <taxon>Fusobacteriales</taxon>
        <taxon>Fusobacteriaceae</taxon>
        <taxon>Fusobacterium</taxon>
    </lineage>
</organism>
<dbReference type="InterPro" id="IPR001127">
    <property type="entry name" value="PTS_EIIA_1_perm"/>
</dbReference>
<dbReference type="GO" id="GO:0016301">
    <property type="term" value="F:kinase activity"/>
    <property type="evidence" value="ECO:0007669"/>
    <property type="project" value="UniProtKB-KW"/>
</dbReference>
<keyword evidence="6" id="KW-0418">Kinase</keyword>
<evidence type="ECO:0000256" key="4">
    <source>
        <dbReference type="ARBA" id="ARBA00022679"/>
    </source>
</evidence>
<dbReference type="AlphaFoldDB" id="A0A7G9GY16"/>
<proteinExistence type="predicted"/>
<evidence type="ECO:0000256" key="5">
    <source>
        <dbReference type="ARBA" id="ARBA00022683"/>
    </source>
</evidence>
<evidence type="ECO:0000256" key="3">
    <source>
        <dbReference type="ARBA" id="ARBA00022597"/>
    </source>
</evidence>
<protein>
    <submittedName>
        <fullName evidence="8">PTS glucose transporter subunit IIA</fullName>
    </submittedName>
</protein>
<reference evidence="8 9" key="1">
    <citation type="submission" date="2020-08" db="EMBL/GenBank/DDBJ databases">
        <authorList>
            <person name="Liu C."/>
            <person name="Sun Q."/>
        </authorList>
    </citation>
    <scope>NUCLEOTIDE SEQUENCE [LARGE SCALE GENOMIC DNA]</scope>
    <source>
        <strain evidence="8 9">NSJ-57</strain>
    </source>
</reference>
<keyword evidence="5" id="KW-0598">Phosphotransferase system</keyword>
<evidence type="ECO:0000313" key="9">
    <source>
        <dbReference type="Proteomes" id="UP000515913"/>
    </source>
</evidence>
<accession>A0A7G9GY16</accession>